<dbReference type="EMBL" id="JAGIOE010000001">
    <property type="protein sequence ID" value="MBP2374434.1"/>
    <property type="molecule type" value="Genomic_DNA"/>
</dbReference>
<evidence type="ECO:0000313" key="1">
    <source>
        <dbReference type="EMBL" id="MBP2374434.1"/>
    </source>
</evidence>
<protein>
    <submittedName>
        <fullName evidence="1">Uncharacterized protein</fullName>
    </submittedName>
</protein>
<evidence type="ECO:0000313" key="2">
    <source>
        <dbReference type="Proteomes" id="UP000766570"/>
    </source>
</evidence>
<gene>
    <name evidence="1" type="ORF">JOF46_002346</name>
</gene>
<reference evidence="1 2" key="1">
    <citation type="submission" date="2021-03" db="EMBL/GenBank/DDBJ databases">
        <title>Sequencing the genomes of 1000 actinobacteria strains.</title>
        <authorList>
            <person name="Klenk H.-P."/>
        </authorList>
    </citation>
    <scope>NUCLEOTIDE SEQUENCE [LARGE SCALE GENOMIC DNA]</scope>
    <source>
        <strain evidence="1 2">DSM 15454</strain>
    </source>
</reference>
<organism evidence="1 2">
    <name type="scientific">Paeniglutamicibacter psychrophenolicus</name>
    <dbReference type="NCBI Taxonomy" id="257454"/>
    <lineage>
        <taxon>Bacteria</taxon>
        <taxon>Bacillati</taxon>
        <taxon>Actinomycetota</taxon>
        <taxon>Actinomycetes</taxon>
        <taxon>Micrococcales</taxon>
        <taxon>Micrococcaceae</taxon>
        <taxon>Paeniglutamicibacter</taxon>
    </lineage>
</organism>
<sequence length="41" mass="4432">MPYVLLIVSNAAKRSTISRSFPCPKVPKALLNGIRVGDCCL</sequence>
<dbReference type="Proteomes" id="UP000766570">
    <property type="component" value="Unassembled WGS sequence"/>
</dbReference>
<name>A0ABS4WDZ2_9MICC</name>
<accession>A0ABS4WDZ2</accession>
<keyword evidence="2" id="KW-1185">Reference proteome</keyword>
<proteinExistence type="predicted"/>
<comment type="caution">
    <text evidence="1">The sequence shown here is derived from an EMBL/GenBank/DDBJ whole genome shotgun (WGS) entry which is preliminary data.</text>
</comment>